<proteinExistence type="predicted"/>
<dbReference type="AlphaFoldDB" id="A0A8S9ZUB6"/>
<feature type="transmembrane region" description="Helical" evidence="1">
    <location>
        <begin position="76"/>
        <end position="95"/>
    </location>
</feature>
<accession>A0A8S9ZUB6</accession>
<keyword evidence="3" id="KW-1185">Reference proteome</keyword>
<evidence type="ECO:0000313" key="2">
    <source>
        <dbReference type="EMBL" id="KAF7636864.1"/>
    </source>
</evidence>
<protein>
    <recommendedName>
        <fullName evidence="4">Serpentine receptor class gamma</fullName>
    </recommendedName>
</protein>
<gene>
    <name evidence="2" type="ORF">Mgra_00003807</name>
</gene>
<evidence type="ECO:0000313" key="3">
    <source>
        <dbReference type="Proteomes" id="UP000605970"/>
    </source>
</evidence>
<feature type="transmembrane region" description="Helical" evidence="1">
    <location>
        <begin position="14"/>
        <end position="31"/>
    </location>
</feature>
<organism evidence="2 3">
    <name type="scientific">Meloidogyne graminicola</name>
    <dbReference type="NCBI Taxonomy" id="189291"/>
    <lineage>
        <taxon>Eukaryota</taxon>
        <taxon>Metazoa</taxon>
        <taxon>Ecdysozoa</taxon>
        <taxon>Nematoda</taxon>
        <taxon>Chromadorea</taxon>
        <taxon>Rhabditida</taxon>
        <taxon>Tylenchina</taxon>
        <taxon>Tylenchomorpha</taxon>
        <taxon>Tylenchoidea</taxon>
        <taxon>Meloidogynidae</taxon>
        <taxon>Meloidogyninae</taxon>
        <taxon>Meloidogyne</taxon>
    </lineage>
</organism>
<reference evidence="2" key="1">
    <citation type="journal article" date="2020" name="Ecol. Evol.">
        <title>Genome structure and content of the rice root-knot nematode (Meloidogyne graminicola).</title>
        <authorList>
            <person name="Phan N.T."/>
            <person name="Danchin E.G.J."/>
            <person name="Klopp C."/>
            <person name="Perfus-Barbeoch L."/>
            <person name="Kozlowski D.K."/>
            <person name="Koutsovoulos G.D."/>
            <person name="Lopez-Roques C."/>
            <person name="Bouchez O."/>
            <person name="Zahm M."/>
            <person name="Besnard G."/>
            <person name="Bellafiore S."/>
        </authorList>
    </citation>
    <scope>NUCLEOTIDE SEQUENCE</scope>
    <source>
        <strain evidence="2">VN-18</strain>
    </source>
</reference>
<keyword evidence="1" id="KW-0812">Transmembrane</keyword>
<sequence>MTINLKLRQLYADIIENIICIIYLIFLFILIRPLYKFSKEKNALFILLSKSCSNIIYQFIWIYANISRYLPLSNFYLIKYFIQPGVIICLNSDYFHILGLALNRFHAVFLPFSYQNVWEMK</sequence>
<evidence type="ECO:0008006" key="4">
    <source>
        <dbReference type="Google" id="ProtNLM"/>
    </source>
</evidence>
<keyword evidence="1" id="KW-0472">Membrane</keyword>
<feature type="transmembrane region" description="Helical" evidence="1">
    <location>
        <begin position="43"/>
        <end position="64"/>
    </location>
</feature>
<dbReference type="Proteomes" id="UP000605970">
    <property type="component" value="Unassembled WGS sequence"/>
</dbReference>
<comment type="caution">
    <text evidence="2">The sequence shown here is derived from an EMBL/GenBank/DDBJ whole genome shotgun (WGS) entry which is preliminary data.</text>
</comment>
<evidence type="ECO:0000256" key="1">
    <source>
        <dbReference type="SAM" id="Phobius"/>
    </source>
</evidence>
<dbReference type="EMBL" id="JABEBT010000026">
    <property type="protein sequence ID" value="KAF7636864.1"/>
    <property type="molecule type" value="Genomic_DNA"/>
</dbReference>
<name>A0A8S9ZUB6_9BILA</name>
<keyword evidence="1" id="KW-1133">Transmembrane helix</keyword>